<feature type="binding site" evidence="3">
    <location>
        <begin position="266"/>
        <end position="271"/>
    </location>
    <ligand>
        <name>Mo-bis(molybdopterin guanine dinucleotide)</name>
        <dbReference type="ChEBI" id="CHEBI:60539"/>
    </ligand>
</feature>
<dbReference type="Gene3D" id="3.10.20.10">
    <property type="match status" value="1"/>
</dbReference>
<dbReference type="InterPro" id="IPR016193">
    <property type="entry name" value="Cytidine_deaminase-like"/>
</dbReference>
<dbReference type="Pfam" id="PF02634">
    <property type="entry name" value="FdhD-NarQ"/>
    <property type="match status" value="1"/>
</dbReference>
<reference evidence="4" key="1">
    <citation type="submission" date="2020-02" db="EMBL/GenBank/DDBJ databases">
        <authorList>
            <person name="Meier V. D."/>
        </authorList>
    </citation>
    <scope>NUCLEOTIDE SEQUENCE</scope>
    <source>
        <strain evidence="4">AVDCRST_MAG46</strain>
    </source>
</reference>
<evidence type="ECO:0000256" key="1">
    <source>
        <dbReference type="ARBA" id="ARBA00022490"/>
    </source>
</evidence>
<dbReference type="SUPFAM" id="SSF53927">
    <property type="entry name" value="Cytidine deaminase-like"/>
    <property type="match status" value="1"/>
</dbReference>
<dbReference type="GO" id="GO:0097163">
    <property type="term" value="F:sulfur carrier activity"/>
    <property type="evidence" value="ECO:0007669"/>
    <property type="project" value="UniProtKB-UniRule"/>
</dbReference>
<keyword evidence="2 3" id="KW-0501">Molybdenum cofactor biosynthesis</keyword>
<proteinExistence type="inferred from homology"/>
<feature type="active site" description="Cysteine persulfide intermediate" evidence="3">
    <location>
        <position position="122"/>
    </location>
</feature>
<evidence type="ECO:0000256" key="3">
    <source>
        <dbReference type="HAMAP-Rule" id="MF_00187"/>
    </source>
</evidence>
<dbReference type="GO" id="GO:0016783">
    <property type="term" value="F:sulfurtransferase activity"/>
    <property type="evidence" value="ECO:0007669"/>
    <property type="project" value="InterPro"/>
</dbReference>
<name>A0A6J4KTZ1_9ACTN</name>
<dbReference type="HAMAP" id="MF_00187">
    <property type="entry name" value="FdhD"/>
    <property type="match status" value="1"/>
</dbReference>
<dbReference type="GO" id="GO:0006777">
    <property type="term" value="P:Mo-molybdopterin cofactor biosynthetic process"/>
    <property type="evidence" value="ECO:0007669"/>
    <property type="project" value="UniProtKB-UniRule"/>
</dbReference>
<dbReference type="Gene3D" id="3.40.140.10">
    <property type="entry name" value="Cytidine Deaminase, domain 2"/>
    <property type="match status" value="1"/>
</dbReference>
<comment type="subcellular location">
    <subcellularLocation>
        <location evidence="3">Cytoplasm</location>
    </subcellularLocation>
</comment>
<gene>
    <name evidence="3" type="primary">fdhD</name>
    <name evidence="4" type="ORF">AVDCRST_MAG46-456</name>
</gene>
<dbReference type="GO" id="GO:0005737">
    <property type="term" value="C:cytoplasm"/>
    <property type="evidence" value="ECO:0007669"/>
    <property type="project" value="UniProtKB-SubCell"/>
</dbReference>
<sequence length="282" mass="29926">MRSDRRPGPSTRVRVHEWRGDTLTRHEDRLATEEPLEIRITSPGVPAQRFVVTMRTPGSDFALAAGLTFAEGVFTDPEALRTVAYCTDETLAPQQAFNVVTVGLDRPPVRWTARGADMSGACGVCGKDSLEAVAQIGATPQPVEPVAEVAVVRGLPDRLREQQRIFDSTGGLHAAGLFAADGTPRLVREDIGRHNAVDKVVGQLLLDRAVPADGLAGTVLCASGRLGFEIVQKAAVARIPVVVAVGAPSSLAVGLADDYGICLAGFARGDRMVVYSHADRLT</sequence>
<organism evidence="4">
    <name type="scientific">uncultured Nocardioidaceae bacterium</name>
    <dbReference type="NCBI Taxonomy" id="253824"/>
    <lineage>
        <taxon>Bacteria</taxon>
        <taxon>Bacillati</taxon>
        <taxon>Actinomycetota</taxon>
        <taxon>Actinomycetes</taxon>
        <taxon>Propionibacteriales</taxon>
        <taxon>Nocardioidaceae</taxon>
        <taxon>environmental samples</taxon>
    </lineage>
</organism>
<dbReference type="EMBL" id="CADCUD010000037">
    <property type="protein sequence ID" value="CAA9315290.1"/>
    <property type="molecule type" value="Genomic_DNA"/>
</dbReference>
<dbReference type="InterPro" id="IPR003786">
    <property type="entry name" value="FdhD"/>
</dbReference>
<evidence type="ECO:0000313" key="4">
    <source>
        <dbReference type="EMBL" id="CAA9315290.1"/>
    </source>
</evidence>
<keyword evidence="1 3" id="KW-0963">Cytoplasm</keyword>
<accession>A0A6J4KTZ1</accession>
<protein>
    <recommendedName>
        <fullName evidence="3">Sulfur carrier protein FdhD</fullName>
    </recommendedName>
</protein>
<comment type="function">
    <text evidence="3">Required for formate dehydrogenase (FDH) activity. Acts as a sulfur carrier protein that transfers sulfur from IscS to the molybdenum cofactor prior to its insertion into FDH.</text>
</comment>
<dbReference type="PIRSF" id="PIRSF015626">
    <property type="entry name" value="FdhD"/>
    <property type="match status" value="1"/>
</dbReference>
<evidence type="ECO:0000256" key="2">
    <source>
        <dbReference type="ARBA" id="ARBA00023150"/>
    </source>
</evidence>
<dbReference type="PANTHER" id="PTHR30592">
    <property type="entry name" value="FORMATE DEHYDROGENASE"/>
    <property type="match status" value="1"/>
</dbReference>
<dbReference type="AlphaFoldDB" id="A0A6J4KTZ1"/>
<comment type="similarity">
    <text evidence="3">Belongs to the FdhD family.</text>
</comment>
<dbReference type="PANTHER" id="PTHR30592:SF1">
    <property type="entry name" value="SULFUR CARRIER PROTEIN FDHD"/>
    <property type="match status" value="1"/>
</dbReference>